<dbReference type="EMBL" id="HBUE01336478">
    <property type="protein sequence ID" value="CAG6596246.1"/>
    <property type="molecule type" value="Transcribed_RNA"/>
</dbReference>
<reference evidence="1" key="1">
    <citation type="submission" date="2021-05" db="EMBL/GenBank/DDBJ databases">
        <authorList>
            <person name="Alioto T."/>
            <person name="Alioto T."/>
            <person name="Gomez Garrido J."/>
        </authorList>
    </citation>
    <scope>NUCLEOTIDE SEQUENCE</scope>
</reference>
<proteinExistence type="predicted"/>
<accession>A0A8D8KTG1</accession>
<organism evidence="1">
    <name type="scientific">Culex pipiens</name>
    <name type="common">House mosquito</name>
    <dbReference type="NCBI Taxonomy" id="7175"/>
    <lineage>
        <taxon>Eukaryota</taxon>
        <taxon>Metazoa</taxon>
        <taxon>Ecdysozoa</taxon>
        <taxon>Arthropoda</taxon>
        <taxon>Hexapoda</taxon>
        <taxon>Insecta</taxon>
        <taxon>Pterygota</taxon>
        <taxon>Neoptera</taxon>
        <taxon>Endopterygota</taxon>
        <taxon>Diptera</taxon>
        <taxon>Nematocera</taxon>
        <taxon>Culicoidea</taxon>
        <taxon>Culicidae</taxon>
        <taxon>Culicinae</taxon>
        <taxon>Culicini</taxon>
        <taxon>Culex</taxon>
        <taxon>Culex</taxon>
    </lineage>
</organism>
<dbReference type="EMBL" id="HBUE01229697">
    <property type="protein sequence ID" value="CAG6544112.1"/>
    <property type="molecule type" value="Transcribed_RNA"/>
</dbReference>
<evidence type="ECO:0000313" key="1">
    <source>
        <dbReference type="EMBL" id="CAG6596246.1"/>
    </source>
</evidence>
<name>A0A8D8KTG1_CULPI</name>
<protein>
    <submittedName>
        <fullName evidence="1">(northern house mosquito) hypothetical protein</fullName>
    </submittedName>
</protein>
<dbReference type="AlphaFoldDB" id="A0A8D8KTG1"/>
<sequence length="99" mass="11339">MKFPFGPHLWKSCLVHQRVEILPFLHGLQDGFFLGVHRRNCLAVAQLEQQPSRSCEAVLMSLCPPGQGYRPRSLASEHPSNVNWNSRTPKLTQSFWKPD</sequence>